<comment type="caution">
    <text evidence="2">The sequence shown here is derived from an EMBL/GenBank/DDBJ whole genome shotgun (WGS) entry which is preliminary data.</text>
</comment>
<keyword evidence="3" id="KW-1185">Reference proteome</keyword>
<dbReference type="AlphaFoldDB" id="A0A4Y7TFY9"/>
<organism evidence="2 3">
    <name type="scientific">Coprinellus micaceus</name>
    <name type="common">Glistening ink-cap mushroom</name>
    <name type="synonym">Coprinus micaceus</name>
    <dbReference type="NCBI Taxonomy" id="71717"/>
    <lineage>
        <taxon>Eukaryota</taxon>
        <taxon>Fungi</taxon>
        <taxon>Dikarya</taxon>
        <taxon>Basidiomycota</taxon>
        <taxon>Agaricomycotina</taxon>
        <taxon>Agaricomycetes</taxon>
        <taxon>Agaricomycetidae</taxon>
        <taxon>Agaricales</taxon>
        <taxon>Agaricineae</taxon>
        <taxon>Psathyrellaceae</taxon>
        <taxon>Coprinellus</taxon>
    </lineage>
</organism>
<name>A0A4Y7TFY9_COPMI</name>
<evidence type="ECO:0000313" key="3">
    <source>
        <dbReference type="Proteomes" id="UP000298030"/>
    </source>
</evidence>
<evidence type="ECO:0000256" key="1">
    <source>
        <dbReference type="SAM" id="MobiDB-lite"/>
    </source>
</evidence>
<proteinExistence type="predicted"/>
<feature type="compositionally biased region" description="Low complexity" evidence="1">
    <location>
        <begin position="107"/>
        <end position="123"/>
    </location>
</feature>
<accession>A0A4Y7TFY9</accession>
<feature type="compositionally biased region" description="Low complexity" evidence="1">
    <location>
        <begin position="187"/>
        <end position="198"/>
    </location>
</feature>
<gene>
    <name evidence="2" type="ORF">FA13DRAFT_1731441</name>
</gene>
<reference evidence="2 3" key="1">
    <citation type="journal article" date="2019" name="Nat. Ecol. Evol.">
        <title>Megaphylogeny resolves global patterns of mushroom evolution.</title>
        <authorList>
            <person name="Varga T."/>
            <person name="Krizsan K."/>
            <person name="Foldi C."/>
            <person name="Dima B."/>
            <person name="Sanchez-Garcia M."/>
            <person name="Sanchez-Ramirez S."/>
            <person name="Szollosi G.J."/>
            <person name="Szarkandi J.G."/>
            <person name="Papp V."/>
            <person name="Albert L."/>
            <person name="Andreopoulos W."/>
            <person name="Angelini C."/>
            <person name="Antonin V."/>
            <person name="Barry K.W."/>
            <person name="Bougher N.L."/>
            <person name="Buchanan P."/>
            <person name="Buyck B."/>
            <person name="Bense V."/>
            <person name="Catcheside P."/>
            <person name="Chovatia M."/>
            <person name="Cooper J."/>
            <person name="Damon W."/>
            <person name="Desjardin D."/>
            <person name="Finy P."/>
            <person name="Geml J."/>
            <person name="Haridas S."/>
            <person name="Hughes K."/>
            <person name="Justo A."/>
            <person name="Karasinski D."/>
            <person name="Kautmanova I."/>
            <person name="Kiss B."/>
            <person name="Kocsube S."/>
            <person name="Kotiranta H."/>
            <person name="LaButti K.M."/>
            <person name="Lechner B.E."/>
            <person name="Liimatainen K."/>
            <person name="Lipzen A."/>
            <person name="Lukacs Z."/>
            <person name="Mihaltcheva S."/>
            <person name="Morgado L.N."/>
            <person name="Niskanen T."/>
            <person name="Noordeloos M.E."/>
            <person name="Ohm R.A."/>
            <person name="Ortiz-Santana B."/>
            <person name="Ovrebo C."/>
            <person name="Racz N."/>
            <person name="Riley R."/>
            <person name="Savchenko A."/>
            <person name="Shiryaev A."/>
            <person name="Soop K."/>
            <person name="Spirin V."/>
            <person name="Szebenyi C."/>
            <person name="Tomsovsky M."/>
            <person name="Tulloss R.E."/>
            <person name="Uehling J."/>
            <person name="Grigoriev I.V."/>
            <person name="Vagvolgyi C."/>
            <person name="Papp T."/>
            <person name="Martin F.M."/>
            <person name="Miettinen O."/>
            <person name="Hibbett D.S."/>
            <person name="Nagy L.G."/>
        </authorList>
    </citation>
    <scope>NUCLEOTIDE SEQUENCE [LARGE SCALE GENOMIC DNA]</scope>
    <source>
        <strain evidence="2 3">FP101781</strain>
    </source>
</reference>
<feature type="region of interest" description="Disordered" evidence="1">
    <location>
        <begin position="75"/>
        <end position="198"/>
    </location>
</feature>
<evidence type="ECO:0000313" key="2">
    <source>
        <dbReference type="EMBL" id="TEB32921.1"/>
    </source>
</evidence>
<dbReference type="EMBL" id="QPFP01000014">
    <property type="protein sequence ID" value="TEB32921.1"/>
    <property type="molecule type" value="Genomic_DNA"/>
</dbReference>
<sequence>MNKRGFGHRLFTASADKASVNEWRQRLTTSWSVFTTEIMMDTNYKVTKADNVDPAELAKRIVEEMVAKQGNQMNHTAVESPAPPANSPAQQQPRRDYQYAQGDPNTNGYSNGNSYSAQGYDDPQSYDDDDQSATPQSYTPQSYTPQSHTPRQDDRNPFRSQTVQPKRPNHRPPAPPPHIHSDPVTPYEPSEYYSPPNPHYGPNYGPGYGYHPPPPPHRYYTMPPPAPPSVNNVGSVTNANFGTNYGHITQTSYR</sequence>
<feature type="compositionally biased region" description="Polar residues" evidence="1">
    <location>
        <begin position="133"/>
        <end position="149"/>
    </location>
</feature>
<dbReference type="Proteomes" id="UP000298030">
    <property type="component" value="Unassembled WGS sequence"/>
</dbReference>
<protein>
    <submittedName>
        <fullName evidence="2">Uncharacterized protein</fullName>
    </submittedName>
</protein>